<evidence type="ECO:0000313" key="2">
    <source>
        <dbReference type="EMBL" id="RPA71180.1"/>
    </source>
</evidence>
<proteinExistence type="predicted"/>
<dbReference type="AlphaFoldDB" id="A0A3N4HGF3"/>
<gene>
    <name evidence="2" type="ORF">BJ508DRAFT_315848</name>
</gene>
<organism evidence="2 3">
    <name type="scientific">Ascobolus immersus RN42</name>
    <dbReference type="NCBI Taxonomy" id="1160509"/>
    <lineage>
        <taxon>Eukaryota</taxon>
        <taxon>Fungi</taxon>
        <taxon>Dikarya</taxon>
        <taxon>Ascomycota</taxon>
        <taxon>Pezizomycotina</taxon>
        <taxon>Pezizomycetes</taxon>
        <taxon>Pezizales</taxon>
        <taxon>Ascobolaceae</taxon>
        <taxon>Ascobolus</taxon>
    </lineage>
</organism>
<dbReference type="EMBL" id="ML119962">
    <property type="protein sequence ID" value="RPA71180.1"/>
    <property type="molecule type" value="Genomic_DNA"/>
</dbReference>
<reference evidence="2 3" key="1">
    <citation type="journal article" date="2018" name="Nat. Ecol. Evol.">
        <title>Pezizomycetes genomes reveal the molecular basis of ectomycorrhizal truffle lifestyle.</title>
        <authorList>
            <person name="Murat C."/>
            <person name="Payen T."/>
            <person name="Noel B."/>
            <person name="Kuo A."/>
            <person name="Morin E."/>
            <person name="Chen J."/>
            <person name="Kohler A."/>
            <person name="Krizsan K."/>
            <person name="Balestrini R."/>
            <person name="Da Silva C."/>
            <person name="Montanini B."/>
            <person name="Hainaut M."/>
            <person name="Levati E."/>
            <person name="Barry K.W."/>
            <person name="Belfiori B."/>
            <person name="Cichocki N."/>
            <person name="Clum A."/>
            <person name="Dockter R.B."/>
            <person name="Fauchery L."/>
            <person name="Guy J."/>
            <person name="Iotti M."/>
            <person name="Le Tacon F."/>
            <person name="Lindquist E.A."/>
            <person name="Lipzen A."/>
            <person name="Malagnac F."/>
            <person name="Mello A."/>
            <person name="Molinier V."/>
            <person name="Miyauchi S."/>
            <person name="Poulain J."/>
            <person name="Riccioni C."/>
            <person name="Rubini A."/>
            <person name="Sitrit Y."/>
            <person name="Splivallo R."/>
            <person name="Traeger S."/>
            <person name="Wang M."/>
            <person name="Zifcakova L."/>
            <person name="Wipf D."/>
            <person name="Zambonelli A."/>
            <person name="Paolocci F."/>
            <person name="Nowrousian M."/>
            <person name="Ottonello S."/>
            <person name="Baldrian P."/>
            <person name="Spatafora J.W."/>
            <person name="Henrissat B."/>
            <person name="Nagy L.G."/>
            <person name="Aury J.M."/>
            <person name="Wincker P."/>
            <person name="Grigoriev I.V."/>
            <person name="Bonfante P."/>
            <person name="Martin F.M."/>
        </authorList>
    </citation>
    <scope>NUCLEOTIDE SEQUENCE [LARGE SCALE GENOMIC DNA]</scope>
    <source>
        <strain evidence="2 3">RN42</strain>
    </source>
</reference>
<feature type="compositionally biased region" description="Basic and acidic residues" evidence="1">
    <location>
        <begin position="33"/>
        <end position="45"/>
    </location>
</feature>
<feature type="compositionally biased region" description="Basic and acidic residues" evidence="1">
    <location>
        <begin position="66"/>
        <end position="90"/>
    </location>
</feature>
<evidence type="ECO:0000256" key="1">
    <source>
        <dbReference type="SAM" id="MobiDB-lite"/>
    </source>
</evidence>
<keyword evidence="3" id="KW-1185">Reference proteome</keyword>
<sequence length="155" mass="17593">MEPRLRHNHQEKTERADENKDRRGRISNGRSAQRHDSRAHLEYESSRCTIGANKRKGPGAYTYVKQETKGKRSPERKTVRGHSGPEKREVPSTQSGTFLKEVPLGTKPPYAPASENTYVFKRKPLPPHAPELETQKSPSLSVQVLLINHQEKGYA</sequence>
<protein>
    <submittedName>
        <fullName evidence="2">Uncharacterized protein</fullName>
    </submittedName>
</protein>
<feature type="compositionally biased region" description="Basic and acidic residues" evidence="1">
    <location>
        <begin position="1"/>
        <end position="21"/>
    </location>
</feature>
<name>A0A3N4HGF3_ASCIM</name>
<feature type="region of interest" description="Disordered" evidence="1">
    <location>
        <begin position="1"/>
        <end position="113"/>
    </location>
</feature>
<accession>A0A3N4HGF3</accession>
<evidence type="ECO:0000313" key="3">
    <source>
        <dbReference type="Proteomes" id="UP000275078"/>
    </source>
</evidence>
<dbReference type="Proteomes" id="UP000275078">
    <property type="component" value="Unassembled WGS sequence"/>
</dbReference>